<dbReference type="SUPFAM" id="SSF53474">
    <property type="entry name" value="alpha/beta-Hydrolases"/>
    <property type="match status" value="1"/>
</dbReference>
<dbReference type="Gene3D" id="3.40.50.1820">
    <property type="entry name" value="alpha/beta hydrolase"/>
    <property type="match status" value="1"/>
</dbReference>
<keyword evidence="1" id="KW-0732">Signal</keyword>
<feature type="coiled-coil region" evidence="2">
    <location>
        <begin position="278"/>
        <end position="315"/>
    </location>
</feature>
<dbReference type="PANTHER" id="PTHR43037">
    <property type="entry name" value="UNNAMED PRODUCT-RELATED"/>
    <property type="match status" value="1"/>
</dbReference>
<sequence length="778" mass="89476">MPFKRTFLSWSILSLVVTGICLTLSLQRVLAGSVVLKNGIQIEGKSVPIEGLTKKIVEQNAGPVKSHPILSIDTGMKRYFVPSRQVKSIDPSAILSKYVRFKVPQRRRGKKTTISSLGPFTHLTEFDKFGRRTVTVPTKRGKVSIVQGVTIIDPRYLTITGITHVWEHGLATTSIPPDNLDLMIRQVTDQEKPSDRMLIARFYFQAGLYEQAEKELLSIAIDFPELKKQIEEIDLELREQQNQRLILELKRRARAGQHQLIESATKLFPESRMSAGVLRKVRELKKEYAVKKEKIENAKSLLGELQSKLKEKKLKDAVVPLRSEVMSELNFESLARLQSFLNFATDDKLEVDEKLAFAYSGWVLGSDKAIPNLSKAIRLWQARFLMIDYLHAISPKKRTEILLQLKKLEGIDPQTIINLIPLLPPTLETSGIQGGVAKEITVPETALRPEVKYRVLLPQEYSPFHTYPMVVALRPAERSTRSELRWWGGTQKTPLQSQRRGYIVIAPEYLKKKQATYKYSAAEHKIVLAAIRDAKQRFMVDSDHVFLSGHGVGGDAAIDIGMSHPSLFAGIIPICGIMRYYSKYYWRNTKHVSWYIIGGELDRNSLDQNAREMNRMMRYGYDVIYCEYVGRGYESYYAEIHKIFDWMELQKRGKQPKEIKASILRPGDNRFYWIKAEGLPRRTLQSDVLAVGRKRAISSMRFEARITLGNSIYLHTGAKRNTLWLNRSLVDFEKRLTIKRKGRIRFRDFPEENTKTILEDFELRVDRQNIYSMKIILN</sequence>
<accession>A0A3B1DGW7</accession>
<feature type="coiled-coil region" evidence="2">
    <location>
        <begin position="223"/>
        <end position="250"/>
    </location>
</feature>
<dbReference type="PANTHER" id="PTHR43037:SF1">
    <property type="entry name" value="BLL1128 PROTEIN"/>
    <property type="match status" value="1"/>
</dbReference>
<gene>
    <name evidence="3" type="ORF">MNBD_PLANCTO02-2326</name>
</gene>
<keyword evidence="2" id="KW-0175">Coiled coil</keyword>
<dbReference type="InterPro" id="IPR050955">
    <property type="entry name" value="Plant_Biomass_Hydrol_Est"/>
</dbReference>
<proteinExistence type="predicted"/>
<dbReference type="InterPro" id="IPR029058">
    <property type="entry name" value="AB_hydrolase_fold"/>
</dbReference>
<reference evidence="3" key="1">
    <citation type="submission" date="2018-06" db="EMBL/GenBank/DDBJ databases">
        <authorList>
            <person name="Zhirakovskaya E."/>
        </authorList>
    </citation>
    <scope>NUCLEOTIDE SEQUENCE</scope>
</reference>
<evidence type="ECO:0008006" key="4">
    <source>
        <dbReference type="Google" id="ProtNLM"/>
    </source>
</evidence>
<evidence type="ECO:0000256" key="1">
    <source>
        <dbReference type="ARBA" id="ARBA00022729"/>
    </source>
</evidence>
<evidence type="ECO:0000313" key="3">
    <source>
        <dbReference type="EMBL" id="VAX38141.1"/>
    </source>
</evidence>
<organism evidence="3">
    <name type="scientific">hydrothermal vent metagenome</name>
    <dbReference type="NCBI Taxonomy" id="652676"/>
    <lineage>
        <taxon>unclassified sequences</taxon>
        <taxon>metagenomes</taxon>
        <taxon>ecological metagenomes</taxon>
    </lineage>
</organism>
<dbReference type="AlphaFoldDB" id="A0A3B1DGW7"/>
<dbReference type="EMBL" id="UOGL01000166">
    <property type="protein sequence ID" value="VAX38141.1"/>
    <property type="molecule type" value="Genomic_DNA"/>
</dbReference>
<protein>
    <recommendedName>
        <fullName evidence="4">Peptidase</fullName>
    </recommendedName>
</protein>
<name>A0A3B1DGW7_9ZZZZ</name>
<evidence type="ECO:0000256" key="2">
    <source>
        <dbReference type="SAM" id="Coils"/>
    </source>
</evidence>